<evidence type="ECO:0000256" key="6">
    <source>
        <dbReference type="ARBA" id="ARBA00022692"/>
    </source>
</evidence>
<comment type="subcellular location">
    <subcellularLocation>
        <location evidence="2">Membrane</location>
        <topology evidence="2">Multi-pass membrane protein</topology>
    </subcellularLocation>
</comment>
<dbReference type="InterPro" id="IPR036890">
    <property type="entry name" value="HATPase_C_sf"/>
</dbReference>
<dbReference type="GO" id="GO:0005524">
    <property type="term" value="F:ATP binding"/>
    <property type="evidence" value="ECO:0007669"/>
    <property type="project" value="UniProtKB-KW"/>
</dbReference>
<reference evidence="15" key="1">
    <citation type="journal article" date="2014" name="Int. J. Syst. Evol. Microbiol.">
        <title>Complete genome sequence of Corynebacterium casei LMG S-19264T (=DSM 44701T), isolated from a smear-ripened cheese.</title>
        <authorList>
            <consortium name="US DOE Joint Genome Institute (JGI-PGF)"/>
            <person name="Walter F."/>
            <person name="Albersmeier A."/>
            <person name="Kalinowski J."/>
            <person name="Ruckert C."/>
        </authorList>
    </citation>
    <scope>NUCLEOTIDE SEQUENCE</scope>
    <source>
        <strain evidence="15">KCTC 42731</strain>
    </source>
</reference>
<keyword evidence="4" id="KW-0597">Phosphoprotein</keyword>
<keyword evidence="11" id="KW-0902">Two-component regulatory system</keyword>
<dbReference type="AlphaFoldDB" id="A0A919BAL9"/>
<dbReference type="EC" id="2.7.13.3" evidence="3"/>
<evidence type="ECO:0000256" key="11">
    <source>
        <dbReference type="ARBA" id="ARBA00023012"/>
    </source>
</evidence>
<evidence type="ECO:0000256" key="2">
    <source>
        <dbReference type="ARBA" id="ARBA00004141"/>
    </source>
</evidence>
<dbReference type="InterPro" id="IPR005467">
    <property type="entry name" value="His_kinase_dom"/>
</dbReference>
<evidence type="ECO:0000256" key="12">
    <source>
        <dbReference type="ARBA" id="ARBA00023136"/>
    </source>
</evidence>
<evidence type="ECO:0000256" key="3">
    <source>
        <dbReference type="ARBA" id="ARBA00012438"/>
    </source>
</evidence>
<dbReference type="InterPro" id="IPR050428">
    <property type="entry name" value="TCS_sensor_his_kinase"/>
</dbReference>
<dbReference type="InterPro" id="IPR004358">
    <property type="entry name" value="Sig_transdc_His_kin-like_C"/>
</dbReference>
<evidence type="ECO:0000259" key="14">
    <source>
        <dbReference type="PROSITE" id="PS50109"/>
    </source>
</evidence>
<reference evidence="15" key="2">
    <citation type="submission" date="2020-09" db="EMBL/GenBank/DDBJ databases">
        <authorList>
            <person name="Sun Q."/>
            <person name="Kim S."/>
        </authorList>
    </citation>
    <scope>NUCLEOTIDE SEQUENCE</scope>
    <source>
        <strain evidence="15">KCTC 42731</strain>
    </source>
</reference>
<evidence type="ECO:0000313" key="16">
    <source>
        <dbReference type="Proteomes" id="UP000623842"/>
    </source>
</evidence>
<accession>A0A919BAL9</accession>
<dbReference type="PROSITE" id="PS50109">
    <property type="entry name" value="HIS_KIN"/>
    <property type="match status" value="1"/>
</dbReference>
<dbReference type="InterPro" id="IPR036097">
    <property type="entry name" value="HisK_dim/P_sf"/>
</dbReference>
<dbReference type="Proteomes" id="UP000623842">
    <property type="component" value="Unassembled WGS sequence"/>
</dbReference>
<evidence type="ECO:0000256" key="8">
    <source>
        <dbReference type="ARBA" id="ARBA00022777"/>
    </source>
</evidence>
<evidence type="ECO:0000256" key="1">
    <source>
        <dbReference type="ARBA" id="ARBA00000085"/>
    </source>
</evidence>
<organism evidence="15 16">
    <name type="scientific">Thalassotalea marina</name>
    <dbReference type="NCBI Taxonomy" id="1673741"/>
    <lineage>
        <taxon>Bacteria</taxon>
        <taxon>Pseudomonadati</taxon>
        <taxon>Pseudomonadota</taxon>
        <taxon>Gammaproteobacteria</taxon>
        <taxon>Alteromonadales</taxon>
        <taxon>Colwelliaceae</taxon>
        <taxon>Thalassotalea</taxon>
    </lineage>
</organism>
<name>A0A919BAL9_9GAMM</name>
<dbReference type="GO" id="GO:0000155">
    <property type="term" value="F:phosphorelay sensor kinase activity"/>
    <property type="evidence" value="ECO:0007669"/>
    <property type="project" value="InterPro"/>
</dbReference>
<evidence type="ECO:0000256" key="10">
    <source>
        <dbReference type="ARBA" id="ARBA00022989"/>
    </source>
</evidence>
<keyword evidence="5" id="KW-0808">Transferase</keyword>
<protein>
    <recommendedName>
        <fullName evidence="3">histidine kinase</fullName>
        <ecNumber evidence="3">2.7.13.3</ecNumber>
    </recommendedName>
</protein>
<dbReference type="PRINTS" id="PR00344">
    <property type="entry name" value="BCTRLSENSOR"/>
</dbReference>
<dbReference type="PANTHER" id="PTHR45436">
    <property type="entry name" value="SENSOR HISTIDINE KINASE YKOH"/>
    <property type="match status" value="1"/>
</dbReference>
<dbReference type="GO" id="GO:0005886">
    <property type="term" value="C:plasma membrane"/>
    <property type="evidence" value="ECO:0007669"/>
    <property type="project" value="TreeGrafter"/>
</dbReference>
<evidence type="ECO:0000256" key="4">
    <source>
        <dbReference type="ARBA" id="ARBA00022553"/>
    </source>
</evidence>
<keyword evidence="16" id="KW-1185">Reference proteome</keyword>
<dbReference type="Pfam" id="PF00512">
    <property type="entry name" value="HisKA"/>
    <property type="match status" value="1"/>
</dbReference>
<proteinExistence type="predicted"/>
<evidence type="ECO:0000256" key="9">
    <source>
        <dbReference type="ARBA" id="ARBA00022840"/>
    </source>
</evidence>
<dbReference type="PANTHER" id="PTHR45436:SF14">
    <property type="entry name" value="SENSOR PROTEIN QSEC"/>
    <property type="match status" value="1"/>
</dbReference>
<keyword evidence="8 15" id="KW-0418">Kinase</keyword>
<dbReference type="SMART" id="SM00387">
    <property type="entry name" value="HATPase_c"/>
    <property type="match status" value="1"/>
</dbReference>
<evidence type="ECO:0000256" key="13">
    <source>
        <dbReference type="SAM" id="Phobius"/>
    </source>
</evidence>
<sequence>MTIQRYLLIVILSVVVLATFSAALQGFKASNNKLTDVFDQEMQSIAYTLKNSPMALSTEPVDTHSAFAFQIWQRGILLSRSVNAPESLISSEVNGFGYKSFLGNRWRYYSMIEDEIHVIVAQPVSQRIESIEEVLLQAVLPIVYVIPLIGVLIYLAIRKSLQPLRDLSAQVKQKHASDLSPIAVHANTSDLVPIETTINGLLTRLCAAFEREKTLASNAAHELRTPISVLKLNSHNIKVAFEAGDIQAHHLEELEKNTDRMAHVIEQVIALNRTTPENFQAKKEQVNLESLLQEVIANNYTLIEEQQQSISLNTEQIYLIADKFSLETLFDNLVKNAIKYSGITSEISISAQRFDESVVCVVEDSGCGMTDEQMEKAFQRFYRAKQHEQTGSGLGLSIVSHIVQLHQGQIALSHSVLGGLKVAITLPIKEKVAYGSN</sequence>
<dbReference type="FunFam" id="3.30.565.10:FF:000006">
    <property type="entry name" value="Sensor histidine kinase WalK"/>
    <property type="match status" value="1"/>
</dbReference>
<dbReference type="Pfam" id="PF02518">
    <property type="entry name" value="HATPase_c"/>
    <property type="match status" value="1"/>
</dbReference>
<dbReference type="SUPFAM" id="SSF55874">
    <property type="entry name" value="ATPase domain of HSP90 chaperone/DNA topoisomerase II/histidine kinase"/>
    <property type="match status" value="1"/>
</dbReference>
<evidence type="ECO:0000313" key="15">
    <source>
        <dbReference type="EMBL" id="GHF79103.1"/>
    </source>
</evidence>
<comment type="caution">
    <text evidence="15">The sequence shown here is derived from an EMBL/GenBank/DDBJ whole genome shotgun (WGS) entry which is preliminary data.</text>
</comment>
<dbReference type="EMBL" id="BNCK01000001">
    <property type="protein sequence ID" value="GHF79103.1"/>
    <property type="molecule type" value="Genomic_DNA"/>
</dbReference>
<keyword evidence="6 13" id="KW-0812">Transmembrane</keyword>
<dbReference type="InterPro" id="IPR003661">
    <property type="entry name" value="HisK_dim/P_dom"/>
</dbReference>
<dbReference type="CDD" id="cd00082">
    <property type="entry name" value="HisKA"/>
    <property type="match status" value="1"/>
</dbReference>
<dbReference type="Gene3D" id="1.10.287.130">
    <property type="match status" value="1"/>
</dbReference>
<dbReference type="SMART" id="SM00388">
    <property type="entry name" value="HisKA"/>
    <property type="match status" value="1"/>
</dbReference>
<dbReference type="RefSeq" id="WP_189766930.1">
    <property type="nucleotide sequence ID" value="NZ_BNCK01000001.1"/>
</dbReference>
<dbReference type="SUPFAM" id="SSF47384">
    <property type="entry name" value="Homodimeric domain of signal transducing histidine kinase"/>
    <property type="match status" value="1"/>
</dbReference>
<gene>
    <name evidence="15" type="ORF">GCM10017161_02820</name>
</gene>
<evidence type="ECO:0000256" key="5">
    <source>
        <dbReference type="ARBA" id="ARBA00022679"/>
    </source>
</evidence>
<evidence type="ECO:0000256" key="7">
    <source>
        <dbReference type="ARBA" id="ARBA00022741"/>
    </source>
</evidence>
<keyword evidence="10 13" id="KW-1133">Transmembrane helix</keyword>
<keyword evidence="7" id="KW-0547">Nucleotide-binding</keyword>
<dbReference type="Gene3D" id="3.30.565.10">
    <property type="entry name" value="Histidine kinase-like ATPase, C-terminal domain"/>
    <property type="match status" value="1"/>
</dbReference>
<feature type="transmembrane region" description="Helical" evidence="13">
    <location>
        <begin position="134"/>
        <end position="157"/>
    </location>
</feature>
<comment type="catalytic activity">
    <reaction evidence="1">
        <text>ATP + protein L-histidine = ADP + protein N-phospho-L-histidine.</text>
        <dbReference type="EC" id="2.7.13.3"/>
    </reaction>
</comment>
<feature type="domain" description="Histidine kinase" evidence="14">
    <location>
        <begin position="218"/>
        <end position="430"/>
    </location>
</feature>
<keyword evidence="9" id="KW-0067">ATP-binding</keyword>
<keyword evidence="12 13" id="KW-0472">Membrane</keyword>
<dbReference type="InterPro" id="IPR003594">
    <property type="entry name" value="HATPase_dom"/>
</dbReference>